<dbReference type="PANTHER" id="PTHR24056:SF546">
    <property type="entry name" value="CYCLIN-DEPENDENT KINASE 12"/>
    <property type="match status" value="1"/>
</dbReference>
<evidence type="ECO:0000313" key="9">
    <source>
        <dbReference type="EMBL" id="GMM50611.1"/>
    </source>
</evidence>
<evidence type="ECO:0000256" key="4">
    <source>
        <dbReference type="ARBA" id="ARBA00022741"/>
    </source>
</evidence>
<feature type="compositionally biased region" description="Low complexity" evidence="7">
    <location>
        <begin position="122"/>
        <end position="136"/>
    </location>
</feature>
<reference evidence="9 10" key="1">
    <citation type="journal article" date="2023" name="Elife">
        <title>Identification of key yeast species and microbe-microbe interactions impacting larval growth of Drosophila in the wild.</title>
        <authorList>
            <person name="Mure A."/>
            <person name="Sugiura Y."/>
            <person name="Maeda R."/>
            <person name="Honda K."/>
            <person name="Sakurai N."/>
            <person name="Takahashi Y."/>
            <person name="Watada M."/>
            <person name="Katoh T."/>
            <person name="Gotoh A."/>
            <person name="Gotoh Y."/>
            <person name="Taniguchi I."/>
            <person name="Nakamura K."/>
            <person name="Hayashi T."/>
            <person name="Katayama T."/>
            <person name="Uemura T."/>
            <person name="Hattori Y."/>
        </authorList>
    </citation>
    <scope>NUCLEOTIDE SEQUENCE [LARGE SCALE GENOMIC DNA]</scope>
    <source>
        <strain evidence="9 10">SB-73</strain>
    </source>
</reference>
<protein>
    <submittedName>
        <fullName evidence="9">Cyclin-dependent serine/threonine protein kinase</fullName>
    </submittedName>
</protein>
<evidence type="ECO:0000256" key="2">
    <source>
        <dbReference type="ARBA" id="ARBA00022527"/>
    </source>
</evidence>
<sequence length="675" mass="77059">MNDTSQAPKRRFTDRRQSGPPASRPPNNKKTRNTDFASQSYPDLPQTSRNAVSKPGQEGQQNSVTGDMNYPQRNDNKRNYSGDFGAHSNSGNGHQSFNQNHYYNPNRSSNYHRYNTQGNYSNKKFNNMNRGHNNNHSGYRSDYNKHNVSDSRSKEDHNYKTQQNHSSPNSYKRDNNNYNQNQNQNRNQNQTGNHNQNQSQNHTLSNDRKHIQSLRPGSQHNNHQVDSSVAVKQSYDSNIKAPIQTASRPNPLFERIGVVEKLNNPVDERNTANEQINHKEPQNAMNKSSEILEAHATPVTRGHTDYNSSTKKERHFRPSINPRIHYSTTHDALGFIASSNMPEPVVPLDELYDSSERPVQCIVQVGQGTYGKVYKEMDVKSKKLLAMKRLRSETQRDDGILPVTAAREIKLLQKLNHVNIIVLNEIVVEKQDVYVVFDYIEHDLAGLMLNSELTFSVPHIKSVMKQLLSALNYIHSCQIVHRDIKGSNILITAKGVVKLADFGLARFINPDKQARYTNRVITLWYRPPEILLGAEKYAYEVDIWGAGCLLVELFLRKTLFRGTDDVSQLLSIFGVLGQPSSWPEYEDMPWYPLIKSLPLAADSWTFKFPEVFAGENVGPSVYSLASRMLDMNPNTRLSAKEALESKFFSEDPSPEALDLDCTTEWHDWDAKQRLK</sequence>
<keyword evidence="6" id="KW-0067">ATP-binding</keyword>
<comment type="similarity">
    <text evidence="1">Belongs to the protein kinase superfamily. CMGC Ser/Thr protein kinase family. CDC2/CDKX subfamily.</text>
</comment>
<dbReference type="PROSITE" id="PS00108">
    <property type="entry name" value="PROTEIN_KINASE_ST"/>
    <property type="match status" value="1"/>
</dbReference>
<dbReference type="Gene3D" id="1.10.510.10">
    <property type="entry name" value="Transferase(Phosphotransferase) domain 1"/>
    <property type="match status" value="1"/>
</dbReference>
<dbReference type="InterPro" id="IPR050108">
    <property type="entry name" value="CDK"/>
</dbReference>
<evidence type="ECO:0000256" key="7">
    <source>
        <dbReference type="SAM" id="MobiDB-lite"/>
    </source>
</evidence>
<dbReference type="SMART" id="SM00220">
    <property type="entry name" value="S_TKc"/>
    <property type="match status" value="1"/>
</dbReference>
<dbReference type="PANTHER" id="PTHR24056">
    <property type="entry name" value="CELL DIVISION PROTEIN KINASE"/>
    <property type="match status" value="1"/>
</dbReference>
<dbReference type="PROSITE" id="PS50011">
    <property type="entry name" value="PROTEIN_KINASE_DOM"/>
    <property type="match status" value="1"/>
</dbReference>
<dbReference type="InterPro" id="IPR008271">
    <property type="entry name" value="Ser/Thr_kinase_AS"/>
</dbReference>
<dbReference type="GO" id="GO:0032968">
    <property type="term" value="P:positive regulation of transcription elongation by RNA polymerase II"/>
    <property type="evidence" value="ECO:0007669"/>
    <property type="project" value="TreeGrafter"/>
</dbReference>
<feature type="compositionally biased region" description="Basic and acidic residues" evidence="7">
    <location>
        <begin position="142"/>
        <end position="159"/>
    </location>
</feature>
<feature type="compositionally biased region" description="Polar residues" evidence="7">
    <location>
        <begin position="87"/>
        <end position="121"/>
    </location>
</feature>
<evidence type="ECO:0000313" key="10">
    <source>
        <dbReference type="Proteomes" id="UP001362899"/>
    </source>
</evidence>
<organism evidence="9 10">
    <name type="scientific">Starmerella bacillaris</name>
    <name type="common">Yeast</name>
    <name type="synonym">Candida zemplinina</name>
    <dbReference type="NCBI Taxonomy" id="1247836"/>
    <lineage>
        <taxon>Eukaryota</taxon>
        <taxon>Fungi</taxon>
        <taxon>Dikarya</taxon>
        <taxon>Ascomycota</taxon>
        <taxon>Saccharomycotina</taxon>
        <taxon>Dipodascomycetes</taxon>
        <taxon>Dipodascales</taxon>
        <taxon>Trichomonascaceae</taxon>
        <taxon>Starmerella</taxon>
    </lineage>
</organism>
<evidence type="ECO:0000256" key="5">
    <source>
        <dbReference type="ARBA" id="ARBA00022777"/>
    </source>
</evidence>
<dbReference type="InterPro" id="IPR011009">
    <property type="entry name" value="Kinase-like_dom_sf"/>
</dbReference>
<feature type="compositionally biased region" description="Polar residues" evidence="7">
    <location>
        <begin position="160"/>
        <end position="170"/>
    </location>
</feature>
<dbReference type="Proteomes" id="UP001362899">
    <property type="component" value="Unassembled WGS sequence"/>
</dbReference>
<dbReference type="AlphaFoldDB" id="A0AAV5RG74"/>
<dbReference type="GO" id="GO:0008024">
    <property type="term" value="C:cyclin/CDK positive transcription elongation factor complex"/>
    <property type="evidence" value="ECO:0007669"/>
    <property type="project" value="TreeGrafter"/>
</dbReference>
<dbReference type="Gene3D" id="3.30.200.20">
    <property type="entry name" value="Phosphorylase Kinase, domain 1"/>
    <property type="match status" value="1"/>
</dbReference>
<keyword evidence="5 9" id="KW-0418">Kinase</keyword>
<dbReference type="InterPro" id="IPR000719">
    <property type="entry name" value="Prot_kinase_dom"/>
</dbReference>
<evidence type="ECO:0000256" key="6">
    <source>
        <dbReference type="ARBA" id="ARBA00022840"/>
    </source>
</evidence>
<name>A0AAV5RG74_STABA</name>
<dbReference type="CDD" id="cd07840">
    <property type="entry name" value="STKc_CDK9_like"/>
    <property type="match status" value="1"/>
</dbReference>
<dbReference type="GO" id="GO:0005524">
    <property type="term" value="F:ATP binding"/>
    <property type="evidence" value="ECO:0007669"/>
    <property type="project" value="UniProtKB-KW"/>
</dbReference>
<keyword evidence="2 9" id="KW-0723">Serine/threonine-protein kinase</keyword>
<proteinExistence type="inferred from homology"/>
<dbReference type="GO" id="GO:0008353">
    <property type="term" value="F:RNA polymerase II CTD heptapeptide repeat kinase activity"/>
    <property type="evidence" value="ECO:0007669"/>
    <property type="project" value="TreeGrafter"/>
</dbReference>
<keyword evidence="10" id="KW-1185">Reference proteome</keyword>
<gene>
    <name evidence="9" type="ORF">DASB73_015690</name>
</gene>
<dbReference type="GO" id="GO:0030332">
    <property type="term" value="F:cyclin binding"/>
    <property type="evidence" value="ECO:0007669"/>
    <property type="project" value="TreeGrafter"/>
</dbReference>
<accession>A0AAV5RG74</accession>
<dbReference type="EMBL" id="BTGC01000003">
    <property type="protein sequence ID" value="GMM50611.1"/>
    <property type="molecule type" value="Genomic_DNA"/>
</dbReference>
<evidence type="ECO:0000256" key="3">
    <source>
        <dbReference type="ARBA" id="ARBA00022679"/>
    </source>
</evidence>
<feature type="compositionally biased region" description="Polar residues" evidence="7">
    <location>
        <begin position="34"/>
        <end position="51"/>
    </location>
</feature>
<feature type="domain" description="Protein kinase" evidence="8">
    <location>
        <begin position="359"/>
        <end position="648"/>
    </location>
</feature>
<keyword evidence="4" id="KW-0547">Nucleotide-binding</keyword>
<comment type="caution">
    <text evidence="9">The sequence shown here is derived from an EMBL/GenBank/DDBJ whole genome shotgun (WGS) entry which is preliminary data.</text>
</comment>
<evidence type="ECO:0000256" key="1">
    <source>
        <dbReference type="ARBA" id="ARBA00006485"/>
    </source>
</evidence>
<dbReference type="SUPFAM" id="SSF56112">
    <property type="entry name" value="Protein kinase-like (PK-like)"/>
    <property type="match status" value="1"/>
</dbReference>
<feature type="region of interest" description="Disordered" evidence="7">
    <location>
        <begin position="1"/>
        <end position="207"/>
    </location>
</feature>
<dbReference type="Pfam" id="PF00069">
    <property type="entry name" value="Pkinase"/>
    <property type="match status" value="1"/>
</dbReference>
<dbReference type="FunFam" id="1.10.510.10:FF:000624">
    <property type="entry name" value="Mitogen-activated protein kinase"/>
    <property type="match status" value="1"/>
</dbReference>
<keyword evidence="3" id="KW-0808">Transferase</keyword>
<evidence type="ECO:0000259" key="8">
    <source>
        <dbReference type="PROSITE" id="PS50011"/>
    </source>
</evidence>
<feature type="compositionally biased region" description="Low complexity" evidence="7">
    <location>
        <begin position="176"/>
        <end position="201"/>
    </location>
</feature>